<keyword evidence="3" id="KW-0479">Metal-binding</keyword>
<dbReference type="GO" id="GO:0005634">
    <property type="term" value="C:nucleus"/>
    <property type="evidence" value="ECO:0007669"/>
    <property type="project" value="UniProtKB-SubCell"/>
</dbReference>
<keyword evidence="6" id="KW-0408">Iron</keyword>
<dbReference type="GO" id="GO:0051213">
    <property type="term" value="F:dioxygenase activity"/>
    <property type="evidence" value="ECO:0007669"/>
    <property type="project" value="UniProtKB-KW"/>
</dbReference>
<evidence type="ECO:0000256" key="8">
    <source>
        <dbReference type="SAM" id="MobiDB-lite"/>
    </source>
</evidence>
<dbReference type="Pfam" id="PF13532">
    <property type="entry name" value="2OG-FeII_Oxy_2"/>
    <property type="match status" value="1"/>
</dbReference>
<dbReference type="InterPro" id="IPR032862">
    <property type="entry name" value="ALKBH6"/>
</dbReference>
<evidence type="ECO:0000313" key="10">
    <source>
        <dbReference type="EMBL" id="RMZ69854.1"/>
    </source>
</evidence>
<evidence type="ECO:0000256" key="2">
    <source>
        <dbReference type="ARBA" id="ARBA00007879"/>
    </source>
</evidence>
<comment type="similarity">
    <text evidence="2">Belongs to the alkB family.</text>
</comment>
<dbReference type="InterPro" id="IPR027450">
    <property type="entry name" value="AlkB-like"/>
</dbReference>
<evidence type="ECO:0000313" key="11">
    <source>
        <dbReference type="Proteomes" id="UP000265663"/>
    </source>
</evidence>
<proteinExistence type="inferred from homology"/>
<dbReference type="Gene3D" id="2.60.120.590">
    <property type="entry name" value="Alpha-ketoglutarate-dependent dioxygenase AlkB-like"/>
    <property type="match status" value="1"/>
</dbReference>
<dbReference type="InterPro" id="IPR037151">
    <property type="entry name" value="AlkB-like_sf"/>
</dbReference>
<feature type="compositionally biased region" description="Basic and acidic residues" evidence="8">
    <location>
        <begin position="164"/>
        <end position="174"/>
    </location>
</feature>
<protein>
    <submittedName>
        <fullName evidence="10">AlkB alkylation repair 6</fullName>
    </submittedName>
</protein>
<comment type="subcellular location">
    <subcellularLocation>
        <location evidence="1">Nucleus</location>
    </subcellularLocation>
</comment>
<dbReference type="PROSITE" id="PS51471">
    <property type="entry name" value="FE2OG_OXY"/>
    <property type="match status" value="1"/>
</dbReference>
<name>A0A3M7M619_9PLEO</name>
<feature type="domain" description="Fe2OG dioxygenase" evidence="9">
    <location>
        <begin position="115"/>
        <end position="269"/>
    </location>
</feature>
<evidence type="ECO:0000256" key="4">
    <source>
        <dbReference type="ARBA" id="ARBA00022964"/>
    </source>
</evidence>
<evidence type="ECO:0000256" key="5">
    <source>
        <dbReference type="ARBA" id="ARBA00023002"/>
    </source>
</evidence>
<organism evidence="10 11">
    <name type="scientific">Pyrenophora seminiperda CCB06</name>
    <dbReference type="NCBI Taxonomy" id="1302712"/>
    <lineage>
        <taxon>Eukaryota</taxon>
        <taxon>Fungi</taxon>
        <taxon>Dikarya</taxon>
        <taxon>Ascomycota</taxon>
        <taxon>Pezizomycotina</taxon>
        <taxon>Dothideomycetes</taxon>
        <taxon>Pleosporomycetidae</taxon>
        <taxon>Pleosporales</taxon>
        <taxon>Pleosporineae</taxon>
        <taxon>Pleosporaceae</taxon>
        <taxon>Pyrenophora</taxon>
    </lineage>
</organism>
<dbReference type="PANTHER" id="PTHR46030">
    <property type="entry name" value="ALPHA-KETOGLUTARATE-DEPENDENT DIOXYGENASE ALKB HOMOLOG 6"/>
    <property type="match status" value="1"/>
</dbReference>
<gene>
    <name evidence="10" type="ORF">GMOD_00008786</name>
</gene>
<keyword evidence="5" id="KW-0560">Oxidoreductase</keyword>
<dbReference type="AlphaFoldDB" id="A0A3M7M619"/>
<dbReference type="PANTHER" id="PTHR46030:SF1">
    <property type="entry name" value="ALPHA-KETOGLUTARATE-DEPENDENT DIOXYGENASE ALKB HOMOLOG 6"/>
    <property type="match status" value="1"/>
</dbReference>
<dbReference type="InterPro" id="IPR005123">
    <property type="entry name" value="Oxoglu/Fe-dep_dioxygenase_dom"/>
</dbReference>
<evidence type="ECO:0000256" key="6">
    <source>
        <dbReference type="ARBA" id="ARBA00023004"/>
    </source>
</evidence>
<evidence type="ECO:0000256" key="1">
    <source>
        <dbReference type="ARBA" id="ARBA00004123"/>
    </source>
</evidence>
<dbReference type="Proteomes" id="UP000265663">
    <property type="component" value="Unassembled WGS sequence"/>
</dbReference>
<evidence type="ECO:0000256" key="3">
    <source>
        <dbReference type="ARBA" id="ARBA00022723"/>
    </source>
</evidence>
<evidence type="ECO:0000259" key="9">
    <source>
        <dbReference type="PROSITE" id="PS51471"/>
    </source>
</evidence>
<feature type="compositionally biased region" description="Acidic residues" evidence="8">
    <location>
        <begin position="175"/>
        <end position="188"/>
    </location>
</feature>
<accession>A0A3M7M619</accession>
<evidence type="ECO:0000256" key="7">
    <source>
        <dbReference type="ARBA" id="ARBA00023242"/>
    </source>
</evidence>
<dbReference type="GO" id="GO:0046872">
    <property type="term" value="F:metal ion binding"/>
    <property type="evidence" value="ECO:0007669"/>
    <property type="project" value="UniProtKB-KW"/>
</dbReference>
<dbReference type="OrthoDB" id="412814at2759"/>
<sequence>MEETNNTGEKGKKLDAFRIVGLPPDFYYMPDFITVEEEMSILSKIPANRWTHLTHRRLQAIPSTLTKSNTLLVAASLPVYLTHPVVERFEEYGIFAQNNTTTPTTPTTPSTSHGQPNHVLVNEYRAGEGIMPHEDGDAYAPVVATVSLGSGLCLDVLPARKKKESGDAHPHDNNNDEDSGDGNEAEAEPEYTLPARIFQEPRSLLVTTGRAYREVLHGIAPIEVDEGLLGESSVANWSLLGDLTREGLVGSGGRNVRGTRVSLTYRDVLKVSAGATRVFGGLGRK</sequence>
<keyword evidence="4" id="KW-0223">Dioxygenase</keyword>
<dbReference type="EMBL" id="KE747823">
    <property type="protein sequence ID" value="RMZ69854.1"/>
    <property type="molecule type" value="Genomic_DNA"/>
</dbReference>
<keyword evidence="7" id="KW-0539">Nucleus</keyword>
<feature type="region of interest" description="Disordered" evidence="8">
    <location>
        <begin position="163"/>
        <end position="188"/>
    </location>
</feature>
<keyword evidence="11" id="KW-1185">Reference proteome</keyword>
<dbReference type="SUPFAM" id="SSF51197">
    <property type="entry name" value="Clavaminate synthase-like"/>
    <property type="match status" value="1"/>
</dbReference>
<reference evidence="10 11" key="1">
    <citation type="journal article" date="2014" name="PLoS ONE">
        <title>De novo Genome Assembly of the Fungal Plant Pathogen Pyrenophora semeniperda.</title>
        <authorList>
            <person name="Soliai M.M."/>
            <person name="Meyer S.E."/>
            <person name="Udall J.A."/>
            <person name="Elzinga D.E."/>
            <person name="Hermansen R.A."/>
            <person name="Bodily P.M."/>
            <person name="Hart A.A."/>
            <person name="Coleman C.E."/>
        </authorList>
    </citation>
    <scope>NUCLEOTIDE SEQUENCE [LARGE SCALE GENOMIC DNA]</scope>
    <source>
        <strain evidence="10 11">CCB06</strain>
        <tissue evidence="10">Mycelium</tissue>
    </source>
</reference>